<evidence type="ECO:0000313" key="5">
    <source>
        <dbReference type="Proteomes" id="UP001064489"/>
    </source>
</evidence>
<dbReference type="SUPFAM" id="SSF57756">
    <property type="entry name" value="Retrovirus zinc finger-like domains"/>
    <property type="match status" value="1"/>
</dbReference>
<dbReference type="InterPro" id="IPR001878">
    <property type="entry name" value="Znf_CCHC"/>
</dbReference>
<evidence type="ECO:0000256" key="2">
    <source>
        <dbReference type="SAM" id="MobiDB-lite"/>
    </source>
</evidence>
<reference evidence="4" key="1">
    <citation type="journal article" date="2022" name="Plant J.">
        <title>Strategies of tolerance reflected in two North American maple genomes.</title>
        <authorList>
            <person name="McEvoy S.L."/>
            <person name="Sezen U.U."/>
            <person name="Trouern-Trend A."/>
            <person name="McMahon S.M."/>
            <person name="Schaberg P.G."/>
            <person name="Yang J."/>
            <person name="Wegrzyn J.L."/>
            <person name="Swenson N.G."/>
        </authorList>
    </citation>
    <scope>NUCLEOTIDE SEQUENCE</scope>
    <source>
        <strain evidence="4">91603</strain>
    </source>
</reference>
<dbReference type="Proteomes" id="UP001064489">
    <property type="component" value="Chromosome 10"/>
</dbReference>
<dbReference type="EMBL" id="JAJSOW010000105">
    <property type="protein sequence ID" value="KAI9165412.1"/>
    <property type="molecule type" value="Genomic_DNA"/>
</dbReference>
<evidence type="ECO:0000259" key="3">
    <source>
        <dbReference type="PROSITE" id="PS50158"/>
    </source>
</evidence>
<dbReference type="GO" id="GO:0003676">
    <property type="term" value="F:nucleic acid binding"/>
    <property type="evidence" value="ECO:0007669"/>
    <property type="project" value="InterPro"/>
</dbReference>
<gene>
    <name evidence="4" type="ORF">LWI28_013673</name>
</gene>
<reference evidence="4" key="2">
    <citation type="submission" date="2023-02" db="EMBL/GenBank/DDBJ databases">
        <authorList>
            <person name="Swenson N.G."/>
            <person name="Wegrzyn J.L."/>
            <person name="Mcevoy S.L."/>
        </authorList>
    </citation>
    <scope>NUCLEOTIDE SEQUENCE</scope>
    <source>
        <strain evidence="4">91603</strain>
        <tissue evidence="4">Leaf</tissue>
    </source>
</reference>
<keyword evidence="1" id="KW-0862">Zinc</keyword>
<dbReference type="PANTHER" id="PTHR31286">
    <property type="entry name" value="GLYCINE-RICH CELL WALL STRUCTURAL PROTEIN 1.8-LIKE"/>
    <property type="match status" value="1"/>
</dbReference>
<dbReference type="InterPro" id="IPR025836">
    <property type="entry name" value="Zn_knuckle_CX2CX4HX4C"/>
</dbReference>
<protein>
    <recommendedName>
        <fullName evidence="3">CCHC-type domain-containing protein</fullName>
    </recommendedName>
</protein>
<dbReference type="GO" id="GO:0008270">
    <property type="term" value="F:zinc ion binding"/>
    <property type="evidence" value="ECO:0007669"/>
    <property type="project" value="UniProtKB-KW"/>
</dbReference>
<evidence type="ECO:0000313" key="4">
    <source>
        <dbReference type="EMBL" id="KAI9165412.1"/>
    </source>
</evidence>
<keyword evidence="5" id="KW-1185">Reference proteome</keyword>
<organism evidence="4 5">
    <name type="scientific">Acer negundo</name>
    <name type="common">Box elder</name>
    <dbReference type="NCBI Taxonomy" id="4023"/>
    <lineage>
        <taxon>Eukaryota</taxon>
        <taxon>Viridiplantae</taxon>
        <taxon>Streptophyta</taxon>
        <taxon>Embryophyta</taxon>
        <taxon>Tracheophyta</taxon>
        <taxon>Spermatophyta</taxon>
        <taxon>Magnoliopsida</taxon>
        <taxon>eudicotyledons</taxon>
        <taxon>Gunneridae</taxon>
        <taxon>Pentapetalae</taxon>
        <taxon>rosids</taxon>
        <taxon>malvids</taxon>
        <taxon>Sapindales</taxon>
        <taxon>Sapindaceae</taxon>
        <taxon>Hippocastanoideae</taxon>
        <taxon>Acereae</taxon>
        <taxon>Acer</taxon>
    </lineage>
</organism>
<evidence type="ECO:0000256" key="1">
    <source>
        <dbReference type="PROSITE-ProRule" id="PRU00047"/>
    </source>
</evidence>
<dbReference type="AlphaFoldDB" id="A0AAD5IJQ6"/>
<dbReference type="PANTHER" id="PTHR31286:SF167">
    <property type="entry name" value="OS09G0268800 PROTEIN"/>
    <property type="match status" value="1"/>
</dbReference>
<feature type="domain" description="CCHC-type" evidence="3">
    <location>
        <begin position="61"/>
        <end position="76"/>
    </location>
</feature>
<dbReference type="InterPro" id="IPR036875">
    <property type="entry name" value="Znf_CCHC_sf"/>
</dbReference>
<accession>A0AAD5IJQ6</accession>
<dbReference type="InterPro" id="IPR040256">
    <property type="entry name" value="At4g02000-like"/>
</dbReference>
<dbReference type="Pfam" id="PF14392">
    <property type="entry name" value="zf-CCHC_4"/>
    <property type="match status" value="1"/>
</dbReference>
<name>A0AAD5IJQ6_ACENE</name>
<sequence length="97" mass="11137">MIREVKEVDLENARDEASMYLRVRVVISIDVPLQRCLRVDLSGTGVVTTILLRYERFTDYCFTCGFVGHVVSKCPDESVQSEPLSDQQRRLGAWLRT</sequence>
<proteinExistence type="predicted"/>
<feature type="region of interest" description="Disordered" evidence="2">
    <location>
        <begin position="77"/>
        <end position="97"/>
    </location>
</feature>
<keyword evidence="1" id="KW-0479">Metal-binding</keyword>
<dbReference type="PROSITE" id="PS50158">
    <property type="entry name" value="ZF_CCHC"/>
    <property type="match status" value="1"/>
</dbReference>
<comment type="caution">
    <text evidence="4">The sequence shown here is derived from an EMBL/GenBank/DDBJ whole genome shotgun (WGS) entry which is preliminary data.</text>
</comment>
<keyword evidence="1" id="KW-0863">Zinc-finger</keyword>